<feature type="transmembrane region" description="Helical" evidence="1">
    <location>
        <begin position="69"/>
        <end position="90"/>
    </location>
</feature>
<feature type="transmembrane region" description="Helical" evidence="1">
    <location>
        <begin position="175"/>
        <end position="194"/>
    </location>
</feature>
<dbReference type="InterPro" id="IPR007354">
    <property type="entry name" value="CruF-like"/>
</dbReference>
<evidence type="ECO:0000256" key="1">
    <source>
        <dbReference type="SAM" id="Phobius"/>
    </source>
</evidence>
<dbReference type="PANTHER" id="PTHR39419:SF1">
    <property type="entry name" value="SLL0814 PROTEIN"/>
    <property type="match status" value="1"/>
</dbReference>
<gene>
    <name evidence="2" type="ORF">COX00_04380</name>
</gene>
<feature type="transmembrane region" description="Helical" evidence="1">
    <location>
        <begin position="228"/>
        <end position="245"/>
    </location>
</feature>
<sequence>MCRIDNVMRFPSFDSLWFIVAGSLLALLFVSFFYTIPSEVIAIGFFLSALPTSSAFINNNRSTRGMVTAALLLFVMYGIYAVAVSTGFPFGKILLGDAFGAKLYRGVPWSFPFIWAPVLIAASSVAAHVFRSPLVRFFGAAAFVVLFDLLVDPVAVRMGLWSFGSASAGVPLFNYFGWALVGLFSSGMLFFALGHDWFDLGKSADEYVKSLLISATFFSLLAVEFRLVFPALIGLFVCLAMLALANTKEKNILETATEVIIRRKA</sequence>
<proteinExistence type="predicted"/>
<name>A0A2H0BRL5_9BACT</name>
<dbReference type="Proteomes" id="UP000231581">
    <property type="component" value="Unassembled WGS sequence"/>
</dbReference>
<feature type="transmembrane region" description="Helical" evidence="1">
    <location>
        <begin position="137"/>
        <end position="155"/>
    </location>
</feature>
<organism evidence="2 3">
    <name type="scientific">Candidatus Uhrbacteria bacterium CG22_combo_CG10-13_8_21_14_all_47_17</name>
    <dbReference type="NCBI Taxonomy" id="1975041"/>
    <lineage>
        <taxon>Bacteria</taxon>
        <taxon>Candidatus Uhriibacteriota</taxon>
    </lineage>
</organism>
<feature type="transmembrane region" description="Helical" evidence="1">
    <location>
        <begin position="206"/>
        <end position="222"/>
    </location>
</feature>
<accession>A0A2H0BRL5</accession>
<keyword evidence="1" id="KW-1133">Transmembrane helix</keyword>
<feature type="transmembrane region" description="Helical" evidence="1">
    <location>
        <begin position="110"/>
        <end position="130"/>
    </location>
</feature>
<keyword evidence="1" id="KW-0812">Transmembrane</keyword>
<dbReference type="AlphaFoldDB" id="A0A2H0BRL5"/>
<comment type="caution">
    <text evidence="2">The sequence shown here is derived from an EMBL/GenBank/DDBJ whole genome shotgun (WGS) entry which is preliminary data.</text>
</comment>
<evidence type="ECO:0000313" key="3">
    <source>
        <dbReference type="Proteomes" id="UP000231581"/>
    </source>
</evidence>
<evidence type="ECO:0000313" key="2">
    <source>
        <dbReference type="EMBL" id="PIP60264.1"/>
    </source>
</evidence>
<dbReference type="PANTHER" id="PTHR39419">
    <property type="entry name" value="SLL0814 PROTEIN"/>
    <property type="match status" value="1"/>
</dbReference>
<dbReference type="Pfam" id="PF04240">
    <property type="entry name" value="Caroten_synth"/>
    <property type="match status" value="1"/>
</dbReference>
<reference evidence="2 3" key="1">
    <citation type="submission" date="2017-09" db="EMBL/GenBank/DDBJ databases">
        <title>Depth-based differentiation of microbial function through sediment-hosted aquifers and enrichment of novel symbionts in the deep terrestrial subsurface.</title>
        <authorList>
            <person name="Probst A.J."/>
            <person name="Ladd B."/>
            <person name="Jarett J.K."/>
            <person name="Geller-Mcgrath D.E."/>
            <person name="Sieber C.M."/>
            <person name="Emerson J.B."/>
            <person name="Anantharaman K."/>
            <person name="Thomas B.C."/>
            <person name="Malmstrom R."/>
            <person name="Stieglmeier M."/>
            <person name="Klingl A."/>
            <person name="Woyke T."/>
            <person name="Ryan C.M."/>
            <person name="Banfield J.F."/>
        </authorList>
    </citation>
    <scope>NUCLEOTIDE SEQUENCE [LARGE SCALE GENOMIC DNA]</scope>
    <source>
        <strain evidence="2">CG22_combo_CG10-13_8_21_14_all_47_17</strain>
    </source>
</reference>
<feature type="transmembrane region" description="Helical" evidence="1">
    <location>
        <begin position="12"/>
        <end position="34"/>
    </location>
</feature>
<feature type="transmembrane region" description="Helical" evidence="1">
    <location>
        <begin position="40"/>
        <end position="57"/>
    </location>
</feature>
<keyword evidence="1" id="KW-0472">Membrane</keyword>
<evidence type="ECO:0008006" key="4">
    <source>
        <dbReference type="Google" id="ProtNLM"/>
    </source>
</evidence>
<protein>
    <recommendedName>
        <fullName evidence="4">Carotene biosynthesis protein</fullName>
    </recommendedName>
</protein>
<dbReference type="EMBL" id="PCSZ01000076">
    <property type="protein sequence ID" value="PIP60264.1"/>
    <property type="molecule type" value="Genomic_DNA"/>
</dbReference>